<dbReference type="EC" id="2.1.1.-" evidence="4"/>
<accession>A0ABS2LI89</accession>
<dbReference type="PANTHER" id="PTHR13370">
    <property type="entry name" value="RNA METHYLASE-RELATED"/>
    <property type="match status" value="1"/>
</dbReference>
<name>A0ABS2LI89_9CELL</name>
<dbReference type="Proteomes" id="UP000698059">
    <property type="component" value="Unassembled WGS sequence"/>
</dbReference>
<dbReference type="GO" id="GO:0009007">
    <property type="term" value="F:site-specific DNA-methyltransferase (adenine-specific) activity"/>
    <property type="evidence" value="ECO:0007669"/>
    <property type="project" value="UniProtKB-EC"/>
</dbReference>
<dbReference type="RefSeq" id="WP_205307963.1">
    <property type="nucleotide sequence ID" value="NZ_BAAAVF010000007.1"/>
</dbReference>
<feature type="domain" description="DNA methylase N-4/N-6" evidence="5">
    <location>
        <begin position="26"/>
        <end position="235"/>
    </location>
</feature>
<dbReference type="PROSITE" id="PS00092">
    <property type="entry name" value="N6_MTASE"/>
    <property type="match status" value="1"/>
</dbReference>
<gene>
    <name evidence="6" type="ORF">JOD49_003068</name>
</gene>
<proteinExistence type="inferred from homology"/>
<dbReference type="InterPro" id="IPR002052">
    <property type="entry name" value="DNA_methylase_N6_adenine_CS"/>
</dbReference>
<evidence type="ECO:0000313" key="7">
    <source>
        <dbReference type="Proteomes" id="UP000698059"/>
    </source>
</evidence>
<keyword evidence="3 6" id="KW-0808">Transferase</keyword>
<dbReference type="InterPro" id="IPR002941">
    <property type="entry name" value="DNA_methylase_N4/N6"/>
</dbReference>
<comment type="similarity">
    <text evidence="1 4">Belongs to the N(4)/N(6)-methyltransferase family.</text>
</comment>
<evidence type="ECO:0000256" key="3">
    <source>
        <dbReference type="ARBA" id="ARBA00022679"/>
    </source>
</evidence>
<evidence type="ECO:0000259" key="5">
    <source>
        <dbReference type="Pfam" id="PF01555"/>
    </source>
</evidence>
<comment type="caution">
    <text evidence="6">The sequence shown here is derived from an EMBL/GenBank/DDBJ whole genome shotgun (WGS) entry which is preliminary data.</text>
</comment>
<keyword evidence="2 6" id="KW-0489">Methyltransferase</keyword>
<dbReference type="PRINTS" id="PR00508">
    <property type="entry name" value="S21N4MTFRASE"/>
</dbReference>
<dbReference type="EMBL" id="JAFBBO010000001">
    <property type="protein sequence ID" value="MBM7480148.1"/>
    <property type="molecule type" value="Genomic_DNA"/>
</dbReference>
<protein>
    <recommendedName>
        <fullName evidence="4">Methyltransferase</fullName>
        <ecNumber evidence="4">2.1.1.-</ecNumber>
    </recommendedName>
</protein>
<dbReference type="GO" id="GO:0032259">
    <property type="term" value="P:methylation"/>
    <property type="evidence" value="ECO:0007669"/>
    <property type="project" value="UniProtKB-KW"/>
</dbReference>
<dbReference type="InterPro" id="IPR029063">
    <property type="entry name" value="SAM-dependent_MTases_sf"/>
</dbReference>
<sequence>MTTPYYQDEHVTLWHGDCRELALTADVVVTDPPYGDTSLTWDIWPDGWVEHVTARLPAAASLWCFGSMRMHLTHRTEFDAWTYGQEIVWEKHNGSGFSADRFKRVHEIAMHWYRGPWTNVYKDPQFTNDATARTIRRKTRPTHTGNIDDTAYTSVDGGPKLMRSVQYVRSMHGRAIHPTEKPTGILEPLIRYSCPPGATVLDPFAGSGSTLAAAAATGRKAIGVEIDERYCEAAAQRLSQGVLDLGVTP</sequence>
<dbReference type="SUPFAM" id="SSF53335">
    <property type="entry name" value="S-adenosyl-L-methionine-dependent methyltransferases"/>
    <property type="match status" value="1"/>
</dbReference>
<dbReference type="Pfam" id="PF01555">
    <property type="entry name" value="N6_N4_Mtase"/>
    <property type="match status" value="1"/>
</dbReference>
<dbReference type="Gene3D" id="3.40.50.150">
    <property type="entry name" value="Vaccinia Virus protein VP39"/>
    <property type="match status" value="1"/>
</dbReference>
<reference evidence="6 7" key="1">
    <citation type="submission" date="2021-01" db="EMBL/GenBank/DDBJ databases">
        <title>Sequencing the genomes of 1000 actinobacteria strains.</title>
        <authorList>
            <person name="Klenk H.-P."/>
        </authorList>
    </citation>
    <scope>NUCLEOTIDE SEQUENCE [LARGE SCALE GENOMIC DNA]</scope>
    <source>
        <strain evidence="6 7">DSM 46000</strain>
    </source>
</reference>
<evidence type="ECO:0000313" key="6">
    <source>
        <dbReference type="EMBL" id="MBM7480148.1"/>
    </source>
</evidence>
<evidence type="ECO:0000256" key="1">
    <source>
        <dbReference type="ARBA" id="ARBA00006594"/>
    </source>
</evidence>
<keyword evidence="7" id="KW-1185">Reference proteome</keyword>
<dbReference type="PANTHER" id="PTHR13370:SF3">
    <property type="entry name" value="TRNA (GUANINE(10)-N2)-METHYLTRANSFERASE HOMOLOG"/>
    <property type="match status" value="1"/>
</dbReference>
<organism evidence="6 7">
    <name type="scientific">Oerskovia jenensis</name>
    <dbReference type="NCBI Taxonomy" id="162169"/>
    <lineage>
        <taxon>Bacteria</taxon>
        <taxon>Bacillati</taxon>
        <taxon>Actinomycetota</taxon>
        <taxon>Actinomycetes</taxon>
        <taxon>Micrococcales</taxon>
        <taxon>Cellulomonadaceae</taxon>
        <taxon>Oerskovia</taxon>
    </lineage>
</organism>
<evidence type="ECO:0000256" key="4">
    <source>
        <dbReference type="RuleBase" id="RU362026"/>
    </source>
</evidence>
<evidence type="ECO:0000256" key="2">
    <source>
        <dbReference type="ARBA" id="ARBA00022603"/>
    </source>
</evidence>
<dbReference type="InterPro" id="IPR001091">
    <property type="entry name" value="RM_Methyltransferase"/>
</dbReference>